<comment type="similarity">
    <text evidence="2">Belongs to the CENP-X/MHF2 family.</text>
</comment>
<keyword evidence="3" id="KW-0227">DNA damage</keyword>
<gene>
    <name evidence="7" type="ORF">MKZ38_009972</name>
</gene>
<dbReference type="GO" id="GO:0071821">
    <property type="term" value="C:FANCM-MHF complex"/>
    <property type="evidence" value="ECO:0007669"/>
    <property type="project" value="TreeGrafter"/>
</dbReference>
<evidence type="ECO:0000256" key="5">
    <source>
        <dbReference type="ARBA" id="ARBA00023204"/>
    </source>
</evidence>
<dbReference type="GO" id="GO:0051382">
    <property type="term" value="P:kinetochore assembly"/>
    <property type="evidence" value="ECO:0007669"/>
    <property type="project" value="InterPro"/>
</dbReference>
<evidence type="ECO:0000313" key="7">
    <source>
        <dbReference type="EMBL" id="KAJ2903395.1"/>
    </source>
</evidence>
<dbReference type="GO" id="GO:0031297">
    <property type="term" value="P:replication fork processing"/>
    <property type="evidence" value="ECO:0007669"/>
    <property type="project" value="TreeGrafter"/>
</dbReference>
<accession>A0AAD5RST3</accession>
<reference evidence="7" key="1">
    <citation type="submission" date="2022-07" db="EMBL/GenBank/DDBJ databases">
        <title>Draft genome sequence of Zalerion maritima ATCC 34329, a (micro)plastics degrading marine fungus.</title>
        <authorList>
            <person name="Paco A."/>
            <person name="Goncalves M.F.M."/>
            <person name="Rocha-Santos T.A.P."/>
            <person name="Alves A."/>
        </authorList>
    </citation>
    <scope>NUCLEOTIDE SEQUENCE</scope>
    <source>
        <strain evidence="7">ATCC 34329</strain>
    </source>
</reference>
<keyword evidence="6" id="KW-0539">Nucleus</keyword>
<proteinExistence type="inferred from homology"/>
<keyword evidence="4" id="KW-0238">DNA-binding</keyword>
<name>A0AAD5RST3_9PEZI</name>
<evidence type="ECO:0008006" key="9">
    <source>
        <dbReference type="Google" id="ProtNLM"/>
    </source>
</evidence>
<evidence type="ECO:0000256" key="6">
    <source>
        <dbReference type="ARBA" id="ARBA00023242"/>
    </source>
</evidence>
<dbReference type="Pfam" id="PF09415">
    <property type="entry name" value="CENP-X"/>
    <property type="match status" value="1"/>
</dbReference>
<dbReference type="GO" id="GO:0000712">
    <property type="term" value="P:resolution of meiotic recombination intermediates"/>
    <property type="evidence" value="ECO:0007669"/>
    <property type="project" value="TreeGrafter"/>
</dbReference>
<dbReference type="GO" id="GO:0003677">
    <property type="term" value="F:DNA binding"/>
    <property type="evidence" value="ECO:0007669"/>
    <property type="project" value="UniProtKB-KW"/>
</dbReference>
<dbReference type="PANTHER" id="PTHR28680:SF1">
    <property type="entry name" value="CENTROMERE PROTEIN X"/>
    <property type="match status" value="1"/>
</dbReference>
<dbReference type="InterPro" id="IPR018552">
    <property type="entry name" value="CENP-X"/>
</dbReference>
<dbReference type="Proteomes" id="UP001201980">
    <property type="component" value="Unassembled WGS sequence"/>
</dbReference>
<dbReference type="EMBL" id="JAKWBI020000082">
    <property type="protein sequence ID" value="KAJ2903395.1"/>
    <property type="molecule type" value="Genomic_DNA"/>
</dbReference>
<organism evidence="7 8">
    <name type="scientific">Zalerion maritima</name>
    <dbReference type="NCBI Taxonomy" id="339359"/>
    <lineage>
        <taxon>Eukaryota</taxon>
        <taxon>Fungi</taxon>
        <taxon>Dikarya</taxon>
        <taxon>Ascomycota</taxon>
        <taxon>Pezizomycotina</taxon>
        <taxon>Sordariomycetes</taxon>
        <taxon>Lulworthiomycetidae</taxon>
        <taxon>Lulworthiales</taxon>
        <taxon>Lulworthiaceae</taxon>
        <taxon>Zalerion</taxon>
    </lineage>
</organism>
<evidence type="ECO:0000313" key="8">
    <source>
        <dbReference type="Proteomes" id="UP001201980"/>
    </source>
</evidence>
<comment type="subcellular location">
    <subcellularLocation>
        <location evidence="1">Nucleus</location>
    </subcellularLocation>
</comment>
<sequence length="116" mass="12477">MAPPKQAKSSSSARQSAGQDMDFDAFDDVGVAGEPSLASVDEDTSKAIPGDLLVRLLHQFFEKDGTKISRDANAAVAKYVDVFVKEAIARTAHERSGSFLEVLDLEKVAPQLLLDL</sequence>
<evidence type="ECO:0000256" key="2">
    <source>
        <dbReference type="ARBA" id="ARBA00009359"/>
    </source>
</evidence>
<dbReference type="GO" id="GO:0006281">
    <property type="term" value="P:DNA repair"/>
    <property type="evidence" value="ECO:0007669"/>
    <property type="project" value="UniProtKB-KW"/>
</dbReference>
<dbReference type="Gene3D" id="1.10.20.10">
    <property type="entry name" value="Histone, subunit A"/>
    <property type="match status" value="1"/>
</dbReference>
<dbReference type="PANTHER" id="PTHR28680">
    <property type="entry name" value="CENTROMERE PROTEIN X"/>
    <property type="match status" value="1"/>
</dbReference>
<comment type="caution">
    <text evidence="7">The sequence shown here is derived from an EMBL/GenBank/DDBJ whole genome shotgun (WGS) entry which is preliminary data.</text>
</comment>
<evidence type="ECO:0000256" key="1">
    <source>
        <dbReference type="ARBA" id="ARBA00004123"/>
    </source>
</evidence>
<dbReference type="InterPro" id="IPR009072">
    <property type="entry name" value="Histone-fold"/>
</dbReference>
<keyword evidence="8" id="KW-1185">Reference proteome</keyword>
<evidence type="ECO:0000256" key="4">
    <source>
        <dbReference type="ARBA" id="ARBA00023125"/>
    </source>
</evidence>
<protein>
    <recommendedName>
        <fullName evidence="9">Centromere protein X</fullName>
    </recommendedName>
</protein>
<dbReference type="CDD" id="cd22921">
    <property type="entry name" value="HFD_CENP-X"/>
    <property type="match status" value="1"/>
</dbReference>
<evidence type="ECO:0000256" key="3">
    <source>
        <dbReference type="ARBA" id="ARBA00022763"/>
    </source>
</evidence>
<keyword evidence="5" id="KW-0234">DNA repair</keyword>
<dbReference type="AlphaFoldDB" id="A0AAD5RST3"/>
<dbReference type="GO" id="GO:0046982">
    <property type="term" value="F:protein heterodimerization activity"/>
    <property type="evidence" value="ECO:0007669"/>
    <property type="project" value="InterPro"/>
</dbReference>